<evidence type="ECO:0000256" key="1">
    <source>
        <dbReference type="SAM" id="MobiDB-lite"/>
    </source>
</evidence>
<protein>
    <recommendedName>
        <fullName evidence="2">Major surface glycoprotein 2 C-terminal domain-containing protein</fullName>
    </recommendedName>
</protein>
<feature type="domain" description="Major surface glycoprotein 2 C-terminal" evidence="2">
    <location>
        <begin position="861"/>
        <end position="890"/>
    </location>
</feature>
<comment type="caution">
    <text evidence="3">The sequence shown here is derived from an EMBL/GenBank/DDBJ whole genome shotgun (WGS) entry which is preliminary data.</text>
</comment>
<dbReference type="Proteomes" id="UP000053447">
    <property type="component" value="Unassembled WGS sequence"/>
</dbReference>
<dbReference type="STRING" id="1408657.A0A0W4ZAV1"/>
<dbReference type="Pfam" id="PF12373">
    <property type="entry name" value="Msg2_C"/>
    <property type="match status" value="1"/>
</dbReference>
<sequence length="1041" mass="118365">SHTPQRKSTPIWHGLARAVARAVKRQTQKVAQGVQSVYDDEEYLLALIAKDDYKNEQKCKEKLEEYCKALTDAELEPEKVHKKLKDFCKKGTETEKCKKLKDNVEKKCTEFQRKLKQETTKDISALKDDECTKNEQQCLFFEGACPNLVEDCNKLRNLCYQKKRNGVAEDVLLRALRGNLTNETTCQGNLKEVCPILGKESDELTNLCLNQKNTCDNIIKEKNKKCSTLKTDVSVALGSFKKEKCLSLLEECYFYVGNCQEDDIIECIKLGEKCQEQNIVYIPPGPDFDPTRPEATLAEDIDLEELYKKAEEDGVFIGRQHVRDATALLALLIQDPSAAGNDNKEKCKKALEKKCKTPQEHEALNSLCKESGLSDDGTKKCDELEKDIKRTCDILMSKLTNNRLFDPKKGNNGILGWGGLPTFLSNEECARLESYCFYYKEACPDGKKACVNVRAACYKRGLDARANKVLQENMRRLLHGSNKDWLKKFQQELVKVCEKLKEENKGSFSNDELFVLCVQPAKAARLLTHDHQMRVIFLRQQLDQKRDFPTDKDCKELGRKCEALGKDSNQIQWPCHTLEQQCNRLGTTEILKQVLLNEHKDTLKTHENCVTYLKEKCHKWSRRGDDRFSFVCVFQNATCELMVKDVQDRCKVFKKNIEVAEIVEFLKNNTNNITTLGNVCPFWDPYCDKFSPNCQSLKGNTCTKIKKHCKPFYERKALEDALKAELRGKLSDKKKCTTALEGYCTQLGKLNNESIRSLCKDNTKNNPKKNDEDVRKELCDKLVEEVEQQCKVLPKELEQPEKDLEEDHKTYEGLKEKAKKAMNKSNLVLSFVKKDGNNTSKNNSKKDKNAVSNGFQDTTEHVKILRRGVKDVLVTELEAKAFDLAAEVFGRYVDLKERCEKLKSDCGIKDDCKDLENVCKKIEKTCSDLKPLEVKPHEIVTESTTTTTTTTTTVTDPKASECKSLQTTDTWVTQTSTHTSTSTITSTITSKITLTSTRRCKPTKCTTGDDAGDVKPSEGLKMSGWSVMRGVILAMMISIMI</sequence>
<dbReference type="OrthoDB" id="10257471at2759"/>
<dbReference type="AlphaFoldDB" id="A0A0W4ZAV1"/>
<name>A0A0W4ZAV1_PNEJ7</name>
<organism evidence="3 4">
    <name type="scientific">Pneumocystis jirovecii (strain RU7)</name>
    <name type="common">Human pneumocystis pneumonia agent</name>
    <dbReference type="NCBI Taxonomy" id="1408657"/>
    <lineage>
        <taxon>Eukaryota</taxon>
        <taxon>Fungi</taxon>
        <taxon>Dikarya</taxon>
        <taxon>Ascomycota</taxon>
        <taxon>Taphrinomycotina</taxon>
        <taxon>Pneumocystomycetes</taxon>
        <taxon>Pneumocystaceae</taxon>
        <taxon>Pneumocystis</taxon>
    </lineage>
</organism>
<evidence type="ECO:0000259" key="2">
    <source>
        <dbReference type="Pfam" id="PF12373"/>
    </source>
</evidence>
<dbReference type="VEuPathDB" id="FungiDB:T551_03712"/>
<evidence type="ECO:0000313" key="4">
    <source>
        <dbReference type="Proteomes" id="UP000053447"/>
    </source>
</evidence>
<feature type="non-terminal residue" evidence="3">
    <location>
        <position position="1"/>
    </location>
</feature>
<reference evidence="4" key="1">
    <citation type="journal article" date="2016" name="Nat. Commun.">
        <title>Genome analysis of three Pneumocystis species reveals adaptation mechanisms to life exclusively in mammalian hosts.</title>
        <authorList>
            <person name="Ma L."/>
            <person name="Chen Z."/>
            <person name="Huang D.W."/>
            <person name="Kutty G."/>
            <person name="Ishihara M."/>
            <person name="Wang H."/>
            <person name="Abouelleil A."/>
            <person name="Bishop L."/>
            <person name="Davey E."/>
            <person name="Deng R."/>
            <person name="Deng X."/>
            <person name="Fan L."/>
            <person name="Fantoni G."/>
            <person name="Fitzgerald M."/>
            <person name="Gogineni E."/>
            <person name="Goldberg J.M."/>
            <person name="Handley G."/>
            <person name="Hu X."/>
            <person name="Huber C."/>
            <person name="Jiao X."/>
            <person name="Jones K."/>
            <person name="Levin J.Z."/>
            <person name="Liu Y."/>
            <person name="Macdonald P."/>
            <person name="Melnikov A."/>
            <person name="Raley C."/>
            <person name="Sassi M."/>
            <person name="Sherman B.T."/>
            <person name="Song X."/>
            <person name="Sykes S."/>
            <person name="Tran B."/>
            <person name="Walsh L."/>
            <person name="Xia Y."/>
            <person name="Yang J."/>
            <person name="Young S."/>
            <person name="Zeng Q."/>
            <person name="Zheng X."/>
            <person name="Stephens R."/>
            <person name="Nusbaum C."/>
            <person name="Birren B.W."/>
            <person name="Azadi P."/>
            <person name="Lempicki R.A."/>
            <person name="Cuomo C.A."/>
            <person name="Kovacs J.A."/>
        </authorList>
    </citation>
    <scope>NUCLEOTIDE SEQUENCE [LARGE SCALE GENOMIC DNA]</scope>
    <source>
        <strain evidence="4">RU7</strain>
    </source>
</reference>
<evidence type="ECO:0000313" key="3">
    <source>
        <dbReference type="EMBL" id="KTW25513.1"/>
    </source>
</evidence>
<gene>
    <name evidence="3" type="ORF">T551_03712</name>
</gene>
<accession>A0A0W4ZAV1</accession>
<dbReference type="RefSeq" id="XP_018227813.1">
    <property type="nucleotide sequence ID" value="XM_018375975.1"/>
</dbReference>
<dbReference type="EMBL" id="LFWA01000038">
    <property type="protein sequence ID" value="KTW25513.1"/>
    <property type="molecule type" value="Genomic_DNA"/>
</dbReference>
<proteinExistence type="predicted"/>
<feature type="region of interest" description="Disordered" evidence="1">
    <location>
        <begin position="833"/>
        <end position="853"/>
    </location>
</feature>
<dbReference type="Pfam" id="PF02349">
    <property type="entry name" value="MSG"/>
    <property type="match status" value="5"/>
</dbReference>
<dbReference type="InterPro" id="IPR003330">
    <property type="entry name" value="MSG"/>
</dbReference>
<dbReference type="GeneID" id="28942230"/>
<dbReference type="InterPro" id="IPR021041">
    <property type="entry name" value="Maj_surf_glycoprot_2_C"/>
</dbReference>
<keyword evidence="4" id="KW-1185">Reference proteome</keyword>